<dbReference type="EMBL" id="JAENHO010000005">
    <property type="protein sequence ID" value="MBL7256724.1"/>
    <property type="molecule type" value="Genomic_DNA"/>
</dbReference>
<dbReference type="Gene3D" id="1.20.120.450">
    <property type="entry name" value="dinb family like domain"/>
    <property type="match status" value="1"/>
</dbReference>
<feature type="domain" description="Mycothiol-dependent maleylpyruvate isomerase metal-binding" evidence="1">
    <location>
        <begin position="2"/>
        <end position="118"/>
    </location>
</feature>
<evidence type="ECO:0000259" key="1">
    <source>
        <dbReference type="Pfam" id="PF11716"/>
    </source>
</evidence>
<dbReference type="SUPFAM" id="SSF109854">
    <property type="entry name" value="DinB/YfiT-like putative metalloenzymes"/>
    <property type="match status" value="1"/>
</dbReference>
<dbReference type="NCBIfam" id="TIGR03086">
    <property type="entry name" value="TIGR03086 family metal-binding protein"/>
    <property type="match status" value="1"/>
</dbReference>
<dbReference type="InterPro" id="IPR034660">
    <property type="entry name" value="DinB/YfiT-like"/>
</dbReference>
<comment type="caution">
    <text evidence="2">The sequence shown here is derived from an EMBL/GenBank/DDBJ whole genome shotgun (WGS) entry which is preliminary data.</text>
</comment>
<accession>A0ABS1VRF5</accession>
<dbReference type="Proteomes" id="UP000598996">
    <property type="component" value="Unassembled WGS sequence"/>
</dbReference>
<dbReference type="InterPro" id="IPR017517">
    <property type="entry name" value="Maleyloyr_isom"/>
</dbReference>
<dbReference type="Pfam" id="PF11716">
    <property type="entry name" value="MDMPI_N"/>
    <property type="match status" value="1"/>
</dbReference>
<dbReference type="NCBIfam" id="TIGR03083">
    <property type="entry name" value="maleylpyruvate isomerase family mycothiol-dependent enzyme"/>
    <property type="match status" value="1"/>
</dbReference>
<evidence type="ECO:0000313" key="2">
    <source>
        <dbReference type="EMBL" id="MBL7256724.1"/>
    </source>
</evidence>
<gene>
    <name evidence="2" type="ORF">JKJ07_20715</name>
</gene>
<dbReference type="InterPro" id="IPR024344">
    <property type="entry name" value="MDMPI_metal-binding"/>
</dbReference>
<keyword evidence="3" id="KW-1185">Reference proteome</keyword>
<proteinExistence type="predicted"/>
<name>A0ABS1VRF5_9ACTN</name>
<organism evidence="2 3">
    <name type="scientific">Paractinoplanes lichenicola</name>
    <dbReference type="NCBI Taxonomy" id="2802976"/>
    <lineage>
        <taxon>Bacteria</taxon>
        <taxon>Bacillati</taxon>
        <taxon>Actinomycetota</taxon>
        <taxon>Actinomycetes</taxon>
        <taxon>Micromonosporales</taxon>
        <taxon>Micromonosporaceae</taxon>
        <taxon>Paractinoplanes</taxon>
    </lineage>
</organism>
<evidence type="ECO:0000313" key="3">
    <source>
        <dbReference type="Proteomes" id="UP000598996"/>
    </source>
</evidence>
<reference evidence="2 3" key="1">
    <citation type="submission" date="2021-01" db="EMBL/GenBank/DDBJ databases">
        <title>Actinoplanes sp. nov. LDG1-01 isolated from lichen.</title>
        <authorList>
            <person name="Saeng-In P."/>
            <person name="Phongsopitanun W."/>
            <person name="Kanchanasin P."/>
            <person name="Yuki M."/>
            <person name="Kudo T."/>
            <person name="Ohkuma M."/>
            <person name="Tanasupawat S."/>
        </authorList>
    </citation>
    <scope>NUCLEOTIDE SEQUENCE [LARGE SCALE GENOMIC DNA]</scope>
    <source>
        <strain evidence="2 3">LDG1-01</strain>
    </source>
</reference>
<sequence>MAAAAERTVPIVQGIRDEQLADATPCAEYQVRDLLNHLFQVVVAFQGAAKREPLDMSDTPDSIAGGWRERFARETELMIDAWSEPAALDGVAPGSGLPQAVVGNLALADLTIHGWDLATATRQPYAPADGAVEALLPFMEQMAPMGRKMGAFKDEVVEAPAGAGDFERLLAFSGRKAA</sequence>
<protein>
    <submittedName>
        <fullName evidence="2">TIGR03086 family protein</fullName>
    </submittedName>
</protein>
<dbReference type="InterPro" id="IPR017520">
    <property type="entry name" value="CHP03086"/>
</dbReference>